<evidence type="ECO:0000256" key="2">
    <source>
        <dbReference type="SAM" id="Phobius"/>
    </source>
</evidence>
<evidence type="ECO:0000256" key="3">
    <source>
        <dbReference type="SAM" id="SignalP"/>
    </source>
</evidence>
<keyword evidence="2" id="KW-0472">Membrane</keyword>
<reference evidence="4 5" key="1">
    <citation type="submission" date="2024-02" db="EMBL/GenBank/DDBJ databases">
        <title>De novo assembly and annotation of 12 fungi associated with fruit tree decline syndrome in Ontario, Canada.</title>
        <authorList>
            <person name="Sulman M."/>
            <person name="Ellouze W."/>
            <person name="Ilyukhin E."/>
        </authorList>
    </citation>
    <scope>NUCLEOTIDE SEQUENCE [LARGE SCALE GENOMIC DNA]</scope>
    <source>
        <strain evidence="4 5">M169</strain>
    </source>
</reference>
<protein>
    <recommendedName>
        <fullName evidence="6">Transmembrane protein</fullName>
    </recommendedName>
</protein>
<dbReference type="EMBL" id="JAKNSF020000069">
    <property type="protein sequence ID" value="KAK7721655.1"/>
    <property type="molecule type" value="Genomic_DNA"/>
</dbReference>
<dbReference type="Proteomes" id="UP001430848">
    <property type="component" value="Unassembled WGS sequence"/>
</dbReference>
<keyword evidence="2" id="KW-0812">Transmembrane</keyword>
<name>A0ABR1NZP5_DIAER</name>
<sequence>MASPTPFHNVLCLVICVSLAWFSVVAKPIELSTLSQRQYMGNLSHIGDAVGGARNGETVKIDALTSTLAVANVAPFLPVWNHEYSPAPYSAAAVATAKPAMTGAADHEFSPAPYSAAPVDTAQPAMTGAAEPNILPPSLAPSSHPEEIITFTAKLSKGHNGEPDQPEITLSPENAPAPVPGQQTVFVTITEDSTTASPIPTAPFSTQPLSEGHPESNKTAIILGSVFGSLTILCILIVSVDHLLKLRRQKCEQLHEGHAGHAGHAGHEGHDSISSVEDMSELLRQQQQTYGYYGTQRVASSSIVPQQMKVFPAGSEPVELPTPKDEMMEKERRDGY</sequence>
<keyword evidence="3" id="KW-0732">Signal</keyword>
<feature type="chain" id="PRO_5045674150" description="Transmembrane protein" evidence="3">
    <location>
        <begin position="27"/>
        <end position="336"/>
    </location>
</feature>
<evidence type="ECO:0000256" key="1">
    <source>
        <dbReference type="SAM" id="MobiDB-lite"/>
    </source>
</evidence>
<keyword evidence="2" id="KW-1133">Transmembrane helix</keyword>
<evidence type="ECO:0008006" key="6">
    <source>
        <dbReference type="Google" id="ProtNLM"/>
    </source>
</evidence>
<organism evidence="4 5">
    <name type="scientific">Diaporthe eres</name>
    <name type="common">Phomopsis oblonga</name>
    <dbReference type="NCBI Taxonomy" id="83184"/>
    <lineage>
        <taxon>Eukaryota</taxon>
        <taxon>Fungi</taxon>
        <taxon>Dikarya</taxon>
        <taxon>Ascomycota</taxon>
        <taxon>Pezizomycotina</taxon>
        <taxon>Sordariomycetes</taxon>
        <taxon>Sordariomycetidae</taxon>
        <taxon>Diaporthales</taxon>
        <taxon>Diaporthaceae</taxon>
        <taxon>Diaporthe</taxon>
        <taxon>Diaporthe eres species complex</taxon>
    </lineage>
</organism>
<feature type="signal peptide" evidence="3">
    <location>
        <begin position="1"/>
        <end position="26"/>
    </location>
</feature>
<proteinExistence type="predicted"/>
<evidence type="ECO:0000313" key="5">
    <source>
        <dbReference type="Proteomes" id="UP001430848"/>
    </source>
</evidence>
<feature type="transmembrane region" description="Helical" evidence="2">
    <location>
        <begin position="220"/>
        <end position="240"/>
    </location>
</feature>
<keyword evidence="5" id="KW-1185">Reference proteome</keyword>
<feature type="compositionally biased region" description="Basic and acidic residues" evidence="1">
    <location>
        <begin position="322"/>
        <end position="336"/>
    </location>
</feature>
<comment type="caution">
    <text evidence="4">The sequence shown here is derived from an EMBL/GenBank/DDBJ whole genome shotgun (WGS) entry which is preliminary data.</text>
</comment>
<accession>A0ABR1NZP5</accession>
<gene>
    <name evidence="4" type="ORF">SLS63_009438</name>
</gene>
<evidence type="ECO:0000313" key="4">
    <source>
        <dbReference type="EMBL" id="KAK7721655.1"/>
    </source>
</evidence>
<feature type="region of interest" description="Disordered" evidence="1">
    <location>
        <begin position="314"/>
        <end position="336"/>
    </location>
</feature>